<evidence type="ECO:0000256" key="16">
    <source>
        <dbReference type="ARBA" id="ARBA00048694"/>
    </source>
</evidence>
<dbReference type="Pfam" id="PF00689">
    <property type="entry name" value="Cation_ATPase_C"/>
    <property type="match status" value="1"/>
</dbReference>
<evidence type="ECO:0000313" key="22">
    <source>
        <dbReference type="EMBL" id="KIJ14249.1"/>
    </source>
</evidence>
<dbReference type="InterPro" id="IPR018303">
    <property type="entry name" value="ATPase_P-typ_P_site"/>
</dbReference>
<keyword evidence="23" id="KW-1185">Reference proteome</keyword>
<accession>A0A0C9SX65</accession>
<dbReference type="Proteomes" id="UP000053647">
    <property type="component" value="Unassembled WGS sequence"/>
</dbReference>
<dbReference type="GO" id="GO:0005886">
    <property type="term" value="C:plasma membrane"/>
    <property type="evidence" value="ECO:0007669"/>
    <property type="project" value="TreeGrafter"/>
</dbReference>
<protein>
    <recommendedName>
        <fullName evidence="17">Calcium-transporting ATPase</fullName>
        <ecNumber evidence="17">7.2.2.10</ecNumber>
    </recommendedName>
</protein>
<feature type="region of interest" description="Disordered" evidence="18">
    <location>
        <begin position="1599"/>
        <end position="1631"/>
    </location>
</feature>
<dbReference type="SFLD" id="SFLDS00003">
    <property type="entry name" value="Haloacid_Dehalogenase"/>
    <property type="match status" value="1"/>
</dbReference>
<dbReference type="FunFam" id="2.70.150.10:FF:000028">
    <property type="entry name" value="Calcium-transporting ATPase"/>
    <property type="match status" value="2"/>
</dbReference>
<feature type="domain" description="P-type ATPase A" evidence="19">
    <location>
        <begin position="627"/>
        <end position="745"/>
    </location>
</feature>
<evidence type="ECO:0000256" key="1">
    <source>
        <dbReference type="ARBA" id="ARBA00004128"/>
    </source>
</evidence>
<keyword evidence="2 17" id="KW-0813">Transport</keyword>
<dbReference type="SFLD" id="SFLDF00027">
    <property type="entry name" value="p-type_atpase"/>
    <property type="match status" value="1"/>
</dbReference>
<evidence type="ECO:0000256" key="12">
    <source>
        <dbReference type="ARBA" id="ARBA00022989"/>
    </source>
</evidence>
<feature type="transmembrane region" description="Helical" evidence="17">
    <location>
        <begin position="410"/>
        <end position="431"/>
    </location>
</feature>
<dbReference type="InterPro" id="IPR004014">
    <property type="entry name" value="ATPase_P-typ_cation-transptr_N"/>
</dbReference>
<gene>
    <name evidence="22" type="ORF">PAXINDRAFT_12900</name>
</gene>
<dbReference type="InterPro" id="IPR023298">
    <property type="entry name" value="ATPase_P-typ_TM_dom_sf"/>
</dbReference>
<dbReference type="GO" id="GO:0005524">
    <property type="term" value="F:ATP binding"/>
    <property type="evidence" value="ECO:0007669"/>
    <property type="project" value="UniProtKB-KW"/>
</dbReference>
<dbReference type="PRINTS" id="PR00119">
    <property type="entry name" value="CATATPASE"/>
</dbReference>
<evidence type="ECO:0000256" key="10">
    <source>
        <dbReference type="ARBA" id="ARBA00022842"/>
    </source>
</evidence>
<keyword evidence="11" id="KW-1278">Translocase</keyword>
<comment type="subcellular location">
    <subcellularLocation>
        <location evidence="17">Membrane</location>
        <topology evidence="17">Multi-pass membrane protein</topology>
    </subcellularLocation>
    <subcellularLocation>
        <location evidence="1">Vacuole membrane</location>
        <topology evidence="1">Multi-pass membrane protein</topology>
    </subcellularLocation>
</comment>
<feature type="transmembrane region" description="Helical" evidence="17">
    <location>
        <begin position="1357"/>
        <end position="1379"/>
    </location>
</feature>
<dbReference type="PROSITE" id="PS00154">
    <property type="entry name" value="ATPASE_E1_E2"/>
    <property type="match status" value="1"/>
</dbReference>
<comment type="function">
    <text evidence="17">Catalyzes the hydrolysis of ATP coupled with the transport of calcium.</text>
</comment>
<dbReference type="NCBIfam" id="TIGR01494">
    <property type="entry name" value="ATPase_P-type"/>
    <property type="match status" value="1"/>
</dbReference>
<dbReference type="SFLD" id="SFLDG00002">
    <property type="entry name" value="C1.7:_P-type_atpase_like"/>
    <property type="match status" value="1"/>
</dbReference>
<feature type="compositionally biased region" description="Basic and acidic residues" evidence="18">
    <location>
        <begin position="158"/>
        <end position="175"/>
    </location>
</feature>
<keyword evidence="12 17" id="KW-1133">Transmembrane helix</keyword>
<evidence type="ECO:0000256" key="6">
    <source>
        <dbReference type="ARBA" id="ARBA00022723"/>
    </source>
</evidence>
<name>A0A0C9SX65_PAXIN</name>
<evidence type="ECO:0000256" key="14">
    <source>
        <dbReference type="ARBA" id="ARBA00023136"/>
    </source>
</evidence>
<dbReference type="Pfam" id="PF00122">
    <property type="entry name" value="E1-E2_ATPase"/>
    <property type="match status" value="2"/>
</dbReference>
<dbReference type="Gene3D" id="1.20.1110.10">
    <property type="entry name" value="Calcium-transporting ATPase, transmembrane domain"/>
    <property type="match status" value="1"/>
</dbReference>
<evidence type="ECO:0000259" key="19">
    <source>
        <dbReference type="Pfam" id="PF00122"/>
    </source>
</evidence>
<dbReference type="GO" id="GO:0005774">
    <property type="term" value="C:vacuolar membrane"/>
    <property type="evidence" value="ECO:0007669"/>
    <property type="project" value="UniProtKB-SubCell"/>
</dbReference>
<dbReference type="SUPFAM" id="SSF81660">
    <property type="entry name" value="Metal cation-transporting ATPase, ATP-binding domain N"/>
    <property type="match status" value="1"/>
</dbReference>
<dbReference type="NCBIfam" id="TIGR01517">
    <property type="entry name" value="ATPase-IIB_Ca"/>
    <property type="match status" value="1"/>
</dbReference>
<feature type="region of interest" description="Disordered" evidence="18">
    <location>
        <begin position="70"/>
        <end position="175"/>
    </location>
</feature>
<evidence type="ECO:0000256" key="2">
    <source>
        <dbReference type="ARBA" id="ARBA00022448"/>
    </source>
</evidence>
<keyword evidence="4 17" id="KW-0109">Calcium transport</keyword>
<feature type="domain" description="Cation-transporting P-type ATPase C-terminal" evidence="20">
    <location>
        <begin position="1305"/>
        <end position="1480"/>
    </location>
</feature>
<feature type="domain" description="P-type ATPase A" evidence="19">
    <location>
        <begin position="480"/>
        <end position="596"/>
    </location>
</feature>
<feature type="region of interest" description="Disordered" evidence="18">
    <location>
        <begin position="317"/>
        <end position="376"/>
    </location>
</feature>
<dbReference type="Gene3D" id="3.40.50.1000">
    <property type="entry name" value="HAD superfamily/HAD-like"/>
    <property type="match status" value="1"/>
</dbReference>
<dbReference type="InterPro" id="IPR023299">
    <property type="entry name" value="ATPase_P-typ_cyto_dom_N"/>
</dbReference>
<feature type="transmembrane region" description="Helical" evidence="17">
    <location>
        <begin position="1427"/>
        <end position="1449"/>
    </location>
</feature>
<sequence>MAGGASNIPAIVTTDLSSTQSLHDQLPHDYPHHDLLDSPPAHNNSHTFYPPRWAGPPSLLSPYSNGNLGPRRLSLDAPRSLSPSPTFASSNEGSSFGAPPSPTLSTQSSVQFATSLTLRDNKPDERSGVSSLNLLSPSFPDRAPHRRKGSFATFTSSHEGHSSLDETEPDHGGSEFHLHTLRRAKSDATSLTVAALSHAHVDSASERSKSQTRSAKFVAGYSDENIPSVSHDAPQLPGGVSTPIPGVKGSDGEQSTNIAKPEILQDEAVDPAPFSFKPYELACLLDPKNLDALQAMGGIDTILKGLGTHPTRGLLLGVPNRGGSHTSDGTPGAGEGASQRHDRRSGEQLIPTSVHVHPSATEGGNDGDGKPDPRHASLEDRKRVFGDNILPQRPTKSLLGLMWLALKDKVLVLLSIAAVVSLALGLFQDFGTTLPAGDPPVDWVEGVAIIIAILIVVVVGSLNDWQKERQFKVLNEKKEERGVKVIRDGVEHLIDVKEVVVGDIALLEPGEIVPCDGIFLSGYNVKCDESAATGESDAIKKMPYAGCVALKDAQNGGHSRSTHTDCFVVSGSKVLEGVGRYVVVAVGTKSFNGRIMMASPQVQVVVGSLNDWQKERQFKVLNEKKEERGVKVIRDGVEHLIDVKEVVVGDIALLEPGEIVPCDGIFLSGYNVKCDESAATGESDAIKKMPYAGCVALKDAQNGGHSRSTHTDCFVVSGSKVLEGVGRYVVVAVGTKSFNGRIMMALRTDAENTPLQLKLNILAELIAKAGSIAGIILFSALMIRFFVQLGTGNPARSANQNGMAFVQILIISVTLVVVAVPEGLPLAVTLALAFATKRMTEENILVRVLGSCETMANASVICTDKTGTLTKNTMTIVAGSIGIHAKFVRKLEHNQARTNAAEENRSRKSSESGVPSAHRDFSIDQSKLNAVLSPQLRKLLNAAIAINSTAFEDVDPATNELAFIGSKTETALLNFAKELKWADYKETRDAAEVIQMIPFSSDRKAMGVVVKLENGGYRLYVKGASEILTKLCTRHVVVSPDPNQVGDESAAVETVEIDTSSQENISRTTIFYANQTLRTIAICYRDFANWPPSRMPMNDDGEIPYEELARELTLVGIAGIEDPLREGVREAVGDCRKAGVNVKMCTGDNVLTARSIASQCGIFTPGGIIMEGPVFRQLNDKEMLEIVPRLQVLARSSPEDKKILVEKLRALGEIVGVTGDGTNDGPALKTAHVGFSMGIAGTEVAKEASDIILMDDNFSLIVKAIMWGRCVNDAVRKFLQFQLSTNVTAVVVTFVTAVASSSETSVLSAVQLLWINIIMDTFAALALATDPASPALLDRKPDKLSAPLFSVDMYKQIVLQSTYQIVVTLIFHFLGLQILGLENTSTNATIVQTVVFNTFVFAQIFNSINSRRLDRKLNIFEGLLRNYYFIAITLIEIVIQVVIVFVGGAAFQVTQISAREWGISLALGVVSIPLGALIRLMPNKPFERLFTAIRLLPSPEVLPTIKPDAEWNLAIELVRDNLATFANLRGGRLRSSSFVGKSRSARLHDERRVPLPSIMTMVPTLIASSIGAGWAPQSHGSLSDPARYDPSKSSAALWEGKFQIHPDTKPDDPILQKWGGRGRSQRSPSPV</sequence>
<dbReference type="InterPro" id="IPR008250">
    <property type="entry name" value="ATPase_P-typ_transduc_dom_A_sf"/>
</dbReference>
<keyword evidence="9 17" id="KW-0067">ATP-binding</keyword>
<feature type="transmembrane region" description="Helical" evidence="17">
    <location>
        <begin position="765"/>
        <end position="787"/>
    </location>
</feature>
<feature type="transmembrane region" description="Helical" evidence="17">
    <location>
        <begin position="807"/>
        <end position="835"/>
    </location>
</feature>
<evidence type="ECO:0000256" key="8">
    <source>
        <dbReference type="ARBA" id="ARBA00022837"/>
    </source>
</evidence>
<comment type="similarity">
    <text evidence="15 17">Belongs to the cation transport ATPase (P-type) (TC 3.A.3) family.</text>
</comment>
<dbReference type="PANTHER" id="PTHR24093:SF369">
    <property type="entry name" value="CALCIUM-TRANSPORTING ATPASE"/>
    <property type="match status" value="1"/>
</dbReference>
<evidence type="ECO:0000256" key="18">
    <source>
        <dbReference type="SAM" id="MobiDB-lite"/>
    </source>
</evidence>
<organism evidence="22 23">
    <name type="scientific">Paxillus involutus ATCC 200175</name>
    <dbReference type="NCBI Taxonomy" id="664439"/>
    <lineage>
        <taxon>Eukaryota</taxon>
        <taxon>Fungi</taxon>
        <taxon>Dikarya</taxon>
        <taxon>Basidiomycota</taxon>
        <taxon>Agaricomycotina</taxon>
        <taxon>Agaricomycetes</taxon>
        <taxon>Agaricomycetidae</taxon>
        <taxon>Boletales</taxon>
        <taxon>Paxilineae</taxon>
        <taxon>Paxillaceae</taxon>
        <taxon>Paxillus</taxon>
    </lineage>
</organism>
<feature type="region of interest" description="Disordered" evidence="18">
    <location>
        <begin position="19"/>
        <end position="49"/>
    </location>
</feature>
<evidence type="ECO:0000256" key="13">
    <source>
        <dbReference type="ARBA" id="ARBA00023065"/>
    </source>
</evidence>
<reference evidence="23" key="2">
    <citation type="submission" date="2015-01" db="EMBL/GenBank/DDBJ databases">
        <title>Evolutionary Origins and Diversification of the Mycorrhizal Mutualists.</title>
        <authorList>
            <consortium name="DOE Joint Genome Institute"/>
            <consortium name="Mycorrhizal Genomics Consortium"/>
            <person name="Kohler A."/>
            <person name="Kuo A."/>
            <person name="Nagy L.G."/>
            <person name="Floudas D."/>
            <person name="Copeland A."/>
            <person name="Barry K.W."/>
            <person name="Cichocki N."/>
            <person name="Veneault-Fourrey C."/>
            <person name="LaButti K."/>
            <person name="Lindquist E.A."/>
            <person name="Lipzen A."/>
            <person name="Lundell T."/>
            <person name="Morin E."/>
            <person name="Murat C."/>
            <person name="Riley R."/>
            <person name="Ohm R."/>
            <person name="Sun H."/>
            <person name="Tunlid A."/>
            <person name="Henrissat B."/>
            <person name="Grigoriev I.V."/>
            <person name="Hibbett D.S."/>
            <person name="Martin F."/>
        </authorList>
    </citation>
    <scope>NUCLEOTIDE SEQUENCE [LARGE SCALE GENOMIC DNA]</scope>
    <source>
        <strain evidence="23">ATCC 200175</strain>
    </source>
</reference>
<dbReference type="FunFam" id="3.40.50.1000:FF:000018">
    <property type="entry name" value="Calcium-transporting ATPase"/>
    <property type="match status" value="1"/>
</dbReference>
<keyword evidence="10" id="KW-0460">Magnesium</keyword>
<dbReference type="SUPFAM" id="SSF81665">
    <property type="entry name" value="Calcium ATPase, transmembrane domain M"/>
    <property type="match status" value="1"/>
</dbReference>
<keyword evidence="13 17" id="KW-0406">Ion transport</keyword>
<keyword evidence="14 17" id="KW-0472">Membrane</keyword>
<dbReference type="InterPro" id="IPR006068">
    <property type="entry name" value="ATPase_P-typ_cation-transptr_C"/>
</dbReference>
<feature type="compositionally biased region" description="Basic and acidic residues" evidence="18">
    <location>
        <begin position="896"/>
        <end position="910"/>
    </location>
</feature>
<evidence type="ECO:0000256" key="3">
    <source>
        <dbReference type="ARBA" id="ARBA00022554"/>
    </source>
</evidence>
<feature type="compositionally biased region" description="Basic and acidic residues" evidence="18">
    <location>
        <begin position="25"/>
        <end position="36"/>
    </location>
</feature>
<evidence type="ECO:0000256" key="11">
    <source>
        <dbReference type="ARBA" id="ARBA00022967"/>
    </source>
</evidence>
<reference evidence="22 23" key="1">
    <citation type="submission" date="2014-06" db="EMBL/GenBank/DDBJ databases">
        <authorList>
            <consortium name="DOE Joint Genome Institute"/>
            <person name="Kuo A."/>
            <person name="Kohler A."/>
            <person name="Nagy L.G."/>
            <person name="Floudas D."/>
            <person name="Copeland A."/>
            <person name="Barry K.W."/>
            <person name="Cichocki N."/>
            <person name="Veneault-Fourrey C."/>
            <person name="LaButti K."/>
            <person name="Lindquist E.A."/>
            <person name="Lipzen A."/>
            <person name="Lundell T."/>
            <person name="Morin E."/>
            <person name="Murat C."/>
            <person name="Sun H."/>
            <person name="Tunlid A."/>
            <person name="Henrissat B."/>
            <person name="Grigoriev I.V."/>
            <person name="Hibbett D.S."/>
            <person name="Martin F."/>
            <person name="Nordberg H.P."/>
            <person name="Cantor M.N."/>
            <person name="Hua S.X."/>
        </authorList>
    </citation>
    <scope>NUCLEOTIDE SEQUENCE [LARGE SCALE GENOMIC DNA]</scope>
    <source>
        <strain evidence="22 23">ATCC 200175</strain>
    </source>
</reference>
<feature type="compositionally biased region" description="Basic and acidic residues" evidence="18">
    <location>
        <begin position="367"/>
        <end position="376"/>
    </location>
</feature>
<evidence type="ECO:0000256" key="9">
    <source>
        <dbReference type="ARBA" id="ARBA00022840"/>
    </source>
</evidence>
<dbReference type="InterPro" id="IPR036412">
    <property type="entry name" value="HAD-like_sf"/>
</dbReference>
<evidence type="ECO:0000256" key="5">
    <source>
        <dbReference type="ARBA" id="ARBA00022692"/>
    </source>
</evidence>
<feature type="transmembrane region" description="Helical" evidence="17">
    <location>
        <begin position="1461"/>
        <end position="1480"/>
    </location>
</feature>
<feature type="transmembrane region" description="Helical" evidence="17">
    <location>
        <begin position="1385"/>
        <end position="1406"/>
    </location>
</feature>
<comment type="catalytic activity">
    <reaction evidence="16 17">
        <text>Ca(2+)(in) + ATP + H2O = Ca(2+)(out) + ADP + phosphate + H(+)</text>
        <dbReference type="Rhea" id="RHEA:18105"/>
        <dbReference type="ChEBI" id="CHEBI:15377"/>
        <dbReference type="ChEBI" id="CHEBI:15378"/>
        <dbReference type="ChEBI" id="CHEBI:29108"/>
        <dbReference type="ChEBI" id="CHEBI:30616"/>
        <dbReference type="ChEBI" id="CHEBI:43474"/>
        <dbReference type="ChEBI" id="CHEBI:456216"/>
        <dbReference type="EC" id="7.2.2.10"/>
    </reaction>
</comment>
<dbReference type="EC" id="7.2.2.10" evidence="17"/>
<evidence type="ECO:0000313" key="23">
    <source>
        <dbReference type="Proteomes" id="UP000053647"/>
    </source>
</evidence>
<dbReference type="InterPro" id="IPR023214">
    <property type="entry name" value="HAD_sf"/>
</dbReference>
<dbReference type="InterPro" id="IPR059000">
    <property type="entry name" value="ATPase_P-type_domA"/>
</dbReference>
<feature type="region of interest" description="Disordered" evidence="18">
    <location>
        <begin position="896"/>
        <end position="918"/>
    </location>
</feature>
<feature type="compositionally biased region" description="Polar residues" evidence="18">
    <location>
        <begin position="103"/>
        <end position="118"/>
    </location>
</feature>
<dbReference type="PANTHER" id="PTHR24093">
    <property type="entry name" value="CATION TRANSPORTING ATPASE"/>
    <property type="match status" value="1"/>
</dbReference>
<dbReference type="SUPFAM" id="SSF56784">
    <property type="entry name" value="HAD-like"/>
    <property type="match status" value="1"/>
</dbReference>
<feature type="domain" description="Cation-transporting P-type ATPase N-terminal" evidence="21">
    <location>
        <begin position="378"/>
        <end position="421"/>
    </location>
</feature>
<keyword evidence="3" id="KW-0926">Vacuole</keyword>
<feature type="compositionally biased region" description="Basic and acidic residues" evidence="18">
    <location>
        <begin position="1602"/>
        <end position="1614"/>
    </location>
</feature>
<dbReference type="InterPro" id="IPR006408">
    <property type="entry name" value="P-type_ATPase_IIB"/>
</dbReference>
<feature type="transmembrane region" description="Helical" evidence="17">
    <location>
        <begin position="1283"/>
        <end position="1301"/>
    </location>
</feature>
<dbReference type="GO" id="GO:0006874">
    <property type="term" value="P:intracellular calcium ion homeostasis"/>
    <property type="evidence" value="ECO:0007669"/>
    <property type="project" value="TreeGrafter"/>
</dbReference>
<keyword evidence="8 17" id="KW-0106">Calcium</keyword>
<proteinExistence type="inferred from homology"/>
<dbReference type="InterPro" id="IPR044492">
    <property type="entry name" value="P_typ_ATPase_HD_dom"/>
</dbReference>
<evidence type="ECO:0000256" key="15">
    <source>
        <dbReference type="ARBA" id="ARBA00038148"/>
    </source>
</evidence>
<evidence type="ECO:0000256" key="7">
    <source>
        <dbReference type="ARBA" id="ARBA00022741"/>
    </source>
</evidence>
<evidence type="ECO:0000259" key="21">
    <source>
        <dbReference type="Pfam" id="PF00690"/>
    </source>
</evidence>
<keyword evidence="7 17" id="KW-0547">Nucleotide-binding</keyword>
<keyword evidence="6" id="KW-0479">Metal-binding</keyword>
<dbReference type="GO" id="GO:0046872">
    <property type="term" value="F:metal ion binding"/>
    <property type="evidence" value="ECO:0007669"/>
    <property type="project" value="UniProtKB-KW"/>
</dbReference>
<dbReference type="FunFam" id="1.20.1110.10:FF:000039">
    <property type="entry name" value="Calcium-transporting ATPase"/>
    <property type="match status" value="1"/>
</dbReference>
<evidence type="ECO:0000259" key="20">
    <source>
        <dbReference type="Pfam" id="PF00689"/>
    </source>
</evidence>
<dbReference type="EMBL" id="KN819344">
    <property type="protein sequence ID" value="KIJ14249.1"/>
    <property type="molecule type" value="Genomic_DNA"/>
</dbReference>
<dbReference type="GO" id="GO:0005388">
    <property type="term" value="F:P-type calcium transporter activity"/>
    <property type="evidence" value="ECO:0007669"/>
    <property type="project" value="UniProtKB-EC"/>
</dbReference>
<dbReference type="Gene3D" id="3.40.1110.10">
    <property type="entry name" value="Calcium-transporting ATPase, cytoplasmic domain N"/>
    <property type="match status" value="1"/>
</dbReference>
<dbReference type="SUPFAM" id="SSF81653">
    <property type="entry name" value="Calcium ATPase, transduction domain A"/>
    <property type="match status" value="2"/>
</dbReference>
<dbReference type="InterPro" id="IPR001757">
    <property type="entry name" value="P_typ_ATPase"/>
</dbReference>
<dbReference type="Pfam" id="PF13246">
    <property type="entry name" value="Cation_ATPase"/>
    <property type="match status" value="1"/>
</dbReference>
<dbReference type="GO" id="GO:0016887">
    <property type="term" value="F:ATP hydrolysis activity"/>
    <property type="evidence" value="ECO:0007669"/>
    <property type="project" value="InterPro"/>
</dbReference>
<feature type="transmembrane region" description="Helical" evidence="17">
    <location>
        <begin position="443"/>
        <end position="462"/>
    </location>
</feature>
<dbReference type="OrthoDB" id="3352408at2759"/>
<keyword evidence="5 17" id="KW-0812">Transmembrane</keyword>
<feature type="transmembrane region" description="Helical" evidence="17">
    <location>
        <begin position="1313"/>
        <end position="1337"/>
    </location>
</feature>
<dbReference type="HOGENOM" id="CLU_002360_9_3_1"/>
<dbReference type="FunFam" id="3.40.1110.10:FF:000031">
    <property type="entry name" value="Calcium-transporting ATPase"/>
    <property type="match status" value="1"/>
</dbReference>
<evidence type="ECO:0000256" key="17">
    <source>
        <dbReference type="RuleBase" id="RU361146"/>
    </source>
</evidence>
<dbReference type="Pfam" id="PF00690">
    <property type="entry name" value="Cation_ATPase_N"/>
    <property type="match status" value="1"/>
</dbReference>
<dbReference type="PRINTS" id="PR00120">
    <property type="entry name" value="HATPASE"/>
</dbReference>
<evidence type="ECO:0000256" key="4">
    <source>
        <dbReference type="ARBA" id="ARBA00022568"/>
    </source>
</evidence>
<feature type="compositionally biased region" description="Polar residues" evidence="18">
    <location>
        <begin position="81"/>
        <end position="94"/>
    </location>
</feature>
<dbReference type="Gene3D" id="2.70.150.10">
    <property type="entry name" value="Calcium-transporting ATPase, cytoplasmic transduction domain A"/>
    <property type="match status" value="2"/>
</dbReference>